<proteinExistence type="predicted"/>
<evidence type="ECO:0000256" key="1">
    <source>
        <dbReference type="SAM" id="SignalP"/>
    </source>
</evidence>
<accession>A0ABQ8E7N8</accession>
<feature type="signal peptide" evidence="1">
    <location>
        <begin position="1"/>
        <end position="18"/>
    </location>
</feature>
<evidence type="ECO:0000313" key="2">
    <source>
        <dbReference type="EMBL" id="KAH0937629.1"/>
    </source>
</evidence>
<protein>
    <submittedName>
        <fullName evidence="2">Uncharacterized protein</fullName>
    </submittedName>
</protein>
<gene>
    <name evidence="2" type="ORF">HID58_005090</name>
</gene>
<keyword evidence="3" id="KW-1185">Reference proteome</keyword>
<name>A0ABQ8E7N8_BRANA</name>
<feature type="chain" id="PRO_5045868111" evidence="1">
    <location>
        <begin position="19"/>
        <end position="151"/>
    </location>
</feature>
<sequence>MLKYNLLIITNLTSLIVSHQIDNPEAHKSINHDWTIYYKYKNVRLKKSMDNKASLAALSSMLLLAAVGKSNQPLVITTNPTVNSRDTVGLTLHRRTNSVLFAAISAAVQTPCNTKKQATSPVGISKVKVKKNTSWATPEKMNVAITAKNLA</sequence>
<evidence type="ECO:0000313" key="3">
    <source>
        <dbReference type="Proteomes" id="UP000824890"/>
    </source>
</evidence>
<keyword evidence="1" id="KW-0732">Signal</keyword>
<dbReference type="EMBL" id="JAGKQM010000002">
    <property type="protein sequence ID" value="KAH0937629.1"/>
    <property type="molecule type" value="Genomic_DNA"/>
</dbReference>
<dbReference type="Proteomes" id="UP000824890">
    <property type="component" value="Unassembled WGS sequence"/>
</dbReference>
<organism evidence="2 3">
    <name type="scientific">Brassica napus</name>
    <name type="common">Rape</name>
    <dbReference type="NCBI Taxonomy" id="3708"/>
    <lineage>
        <taxon>Eukaryota</taxon>
        <taxon>Viridiplantae</taxon>
        <taxon>Streptophyta</taxon>
        <taxon>Embryophyta</taxon>
        <taxon>Tracheophyta</taxon>
        <taxon>Spermatophyta</taxon>
        <taxon>Magnoliopsida</taxon>
        <taxon>eudicotyledons</taxon>
        <taxon>Gunneridae</taxon>
        <taxon>Pentapetalae</taxon>
        <taxon>rosids</taxon>
        <taxon>malvids</taxon>
        <taxon>Brassicales</taxon>
        <taxon>Brassicaceae</taxon>
        <taxon>Brassiceae</taxon>
        <taxon>Brassica</taxon>
    </lineage>
</organism>
<comment type="caution">
    <text evidence="2">The sequence shown here is derived from an EMBL/GenBank/DDBJ whole genome shotgun (WGS) entry which is preliminary data.</text>
</comment>
<reference evidence="2 3" key="1">
    <citation type="submission" date="2021-05" db="EMBL/GenBank/DDBJ databases">
        <title>Genome Assembly of Synthetic Allotetraploid Brassica napus Reveals Homoeologous Exchanges between Subgenomes.</title>
        <authorList>
            <person name="Davis J.T."/>
        </authorList>
    </citation>
    <scope>NUCLEOTIDE SEQUENCE [LARGE SCALE GENOMIC DNA]</scope>
    <source>
        <strain evidence="3">cv. Da-Ae</strain>
        <tissue evidence="2">Seedling</tissue>
    </source>
</reference>